<dbReference type="Proteomes" id="UP000198609">
    <property type="component" value="Unassembled WGS sequence"/>
</dbReference>
<dbReference type="EMBL" id="FNST01000002">
    <property type="protein sequence ID" value="SEC43111.1"/>
    <property type="molecule type" value="Genomic_DNA"/>
</dbReference>
<keyword evidence="2" id="KW-1185">Reference proteome</keyword>
<organism evidence="1 2">
    <name type="scientific">Streptomyces melanosporofaciens</name>
    <dbReference type="NCBI Taxonomy" id="67327"/>
    <lineage>
        <taxon>Bacteria</taxon>
        <taxon>Bacillati</taxon>
        <taxon>Actinomycetota</taxon>
        <taxon>Actinomycetes</taxon>
        <taxon>Kitasatosporales</taxon>
        <taxon>Streptomycetaceae</taxon>
        <taxon>Streptomyces</taxon>
        <taxon>Streptomyces violaceusniger group</taxon>
    </lineage>
</organism>
<proteinExistence type="predicted"/>
<evidence type="ECO:0000313" key="2">
    <source>
        <dbReference type="Proteomes" id="UP000198609"/>
    </source>
</evidence>
<gene>
    <name evidence="1" type="ORF">SAMN04490356_4126</name>
</gene>
<name>A0A1H4SH03_STRMJ</name>
<reference evidence="2" key="1">
    <citation type="submission" date="2016-10" db="EMBL/GenBank/DDBJ databases">
        <authorList>
            <person name="Varghese N."/>
            <person name="Submissions S."/>
        </authorList>
    </citation>
    <scope>NUCLEOTIDE SEQUENCE [LARGE SCALE GENOMIC DNA]</scope>
    <source>
        <strain evidence="2">DSM 40318</strain>
    </source>
</reference>
<accession>A0A1H4SH03</accession>
<protein>
    <submittedName>
        <fullName evidence="1">Uncharacterized protein</fullName>
    </submittedName>
</protein>
<sequence>MPPKGLPRGLSYGGDAKDATCATKLLRVRALT</sequence>
<evidence type="ECO:0000313" key="1">
    <source>
        <dbReference type="EMBL" id="SEC43111.1"/>
    </source>
</evidence>
<dbReference type="AlphaFoldDB" id="A0A1H4SH03"/>